<name>A0ABP1QUA0_9HEXA</name>
<feature type="compositionally biased region" description="Basic residues" evidence="3">
    <location>
        <begin position="194"/>
        <end position="205"/>
    </location>
</feature>
<dbReference type="PANTHER" id="PTHR31809">
    <property type="entry name" value="BUD13 HOMOLOG"/>
    <property type="match status" value="1"/>
</dbReference>
<accession>A0ABP1QUA0</accession>
<proteinExistence type="inferred from homology"/>
<dbReference type="InterPro" id="IPR051112">
    <property type="entry name" value="CWC26_splicing_factor"/>
</dbReference>
<feature type="compositionally biased region" description="Basic residues" evidence="3">
    <location>
        <begin position="230"/>
        <end position="244"/>
    </location>
</feature>
<dbReference type="InterPro" id="IPR018609">
    <property type="entry name" value="Bud13"/>
</dbReference>
<reference evidence="4 5" key="1">
    <citation type="submission" date="2024-08" db="EMBL/GenBank/DDBJ databases">
        <authorList>
            <person name="Cucini C."/>
            <person name="Frati F."/>
        </authorList>
    </citation>
    <scope>NUCLEOTIDE SEQUENCE [LARGE SCALE GENOMIC DNA]</scope>
</reference>
<dbReference type="Pfam" id="PF09736">
    <property type="entry name" value="Bud13"/>
    <property type="match status" value="1"/>
</dbReference>
<sequence length="532" mass="61381">MMKVSLQKEKSKKVKKKDKAKKFTGKGLKIVDEDSFSSNYKPAGSSDDESAEDLPQIAAVVDERPVEVQVLESFNQGKWKRLEADEPKAVETETSPSVQRKPVGSDGDESPPRQRKRVDSDGDVSPPRRNDVSPPRQRKRHNSSDASPPRRRGDASPPRQRKRRGSDDISPPRRKDRSPPHQRKRRGSDDMSPPRRRGVSPHRGQRNHDRDRRNSSPVRQRRDGHSRSSSQRRHQSPPRQRRRRDSRDASPPRKRGLSPQSQGRKRETGDLSPPRRRDPSSNNQRKRQTSTDASPPRRRERSPPRHFDGRKRERERNLARPEILDASNDDEKTTKTLDGKKAGLQKATALRDEMLEFRQREAEMFETLPEEVSGRNAATVKRDRRTEAELAKELETKKQEAERKAQYDKWGKGVKQVEEQQAQVQSALHEMSKPLARYKDDDDLDDHLKKIDREGDPMLEYLASKRRKAKGAGPEKPKYNGPPPPPNRFNILPGYRWDGVDRSNGYEKEWFGRINAKKAVQEEAYKWSVEDL</sequence>
<feature type="compositionally biased region" description="Basic residues" evidence="3">
    <location>
        <begin position="10"/>
        <end position="24"/>
    </location>
</feature>
<feature type="compositionally biased region" description="Basic and acidic residues" evidence="3">
    <location>
        <begin position="165"/>
        <end position="179"/>
    </location>
</feature>
<feature type="compositionally biased region" description="Basic and acidic residues" evidence="3">
    <location>
        <begin position="80"/>
        <end position="91"/>
    </location>
</feature>
<comment type="similarity">
    <text evidence="1">Belongs to the CWC26 family.</text>
</comment>
<feature type="compositionally biased region" description="Basic and acidic residues" evidence="3">
    <location>
        <begin position="264"/>
        <end position="279"/>
    </location>
</feature>
<evidence type="ECO:0000313" key="4">
    <source>
        <dbReference type="EMBL" id="CAL8110146.1"/>
    </source>
</evidence>
<comment type="caution">
    <text evidence="4">The sequence shown here is derived from an EMBL/GenBank/DDBJ whole genome shotgun (WGS) entry which is preliminary data.</text>
</comment>
<feature type="region of interest" description="Disordered" evidence="3">
    <location>
        <begin position="73"/>
        <end position="347"/>
    </location>
</feature>
<gene>
    <name evidence="4" type="ORF">ODALV1_LOCUS14017</name>
</gene>
<dbReference type="EMBL" id="CAXLJM020000043">
    <property type="protein sequence ID" value="CAL8110146.1"/>
    <property type="molecule type" value="Genomic_DNA"/>
</dbReference>
<dbReference type="PANTHER" id="PTHR31809:SF0">
    <property type="entry name" value="BUD13 HOMOLOG"/>
    <property type="match status" value="1"/>
</dbReference>
<evidence type="ECO:0000313" key="5">
    <source>
        <dbReference type="Proteomes" id="UP001642540"/>
    </source>
</evidence>
<evidence type="ECO:0000256" key="1">
    <source>
        <dbReference type="ARBA" id="ARBA00011069"/>
    </source>
</evidence>
<evidence type="ECO:0000256" key="2">
    <source>
        <dbReference type="ARBA" id="ARBA00014454"/>
    </source>
</evidence>
<feature type="compositionally biased region" description="Basic and acidic residues" evidence="3">
    <location>
        <begin position="295"/>
        <end position="341"/>
    </location>
</feature>
<feature type="region of interest" description="Disordered" evidence="3">
    <location>
        <begin position="447"/>
        <end position="490"/>
    </location>
</feature>
<dbReference type="Proteomes" id="UP001642540">
    <property type="component" value="Unassembled WGS sequence"/>
</dbReference>
<feature type="compositionally biased region" description="Basic and acidic residues" evidence="3">
    <location>
        <begin position="447"/>
        <end position="456"/>
    </location>
</feature>
<feature type="region of interest" description="Disordered" evidence="3">
    <location>
        <begin position="1"/>
        <end position="55"/>
    </location>
</feature>
<organism evidence="4 5">
    <name type="scientific">Orchesella dallaii</name>
    <dbReference type="NCBI Taxonomy" id="48710"/>
    <lineage>
        <taxon>Eukaryota</taxon>
        <taxon>Metazoa</taxon>
        <taxon>Ecdysozoa</taxon>
        <taxon>Arthropoda</taxon>
        <taxon>Hexapoda</taxon>
        <taxon>Collembola</taxon>
        <taxon>Entomobryomorpha</taxon>
        <taxon>Entomobryoidea</taxon>
        <taxon>Orchesellidae</taxon>
        <taxon>Orchesellinae</taxon>
        <taxon>Orchesella</taxon>
    </lineage>
</organism>
<protein>
    <recommendedName>
        <fullName evidence="2">BUD13 homolog</fullName>
    </recommendedName>
</protein>
<keyword evidence="5" id="KW-1185">Reference proteome</keyword>
<feature type="compositionally biased region" description="Basic and acidic residues" evidence="3">
    <location>
        <begin position="206"/>
        <end position="226"/>
    </location>
</feature>
<evidence type="ECO:0000256" key="3">
    <source>
        <dbReference type="SAM" id="MobiDB-lite"/>
    </source>
</evidence>